<dbReference type="PROSITE" id="PS50893">
    <property type="entry name" value="ABC_TRANSPORTER_2"/>
    <property type="match status" value="1"/>
</dbReference>
<dbReference type="Pfam" id="PF00005">
    <property type="entry name" value="ABC_tran"/>
    <property type="match status" value="1"/>
</dbReference>
<dbReference type="SUPFAM" id="SSF50331">
    <property type="entry name" value="MOP-like"/>
    <property type="match status" value="1"/>
</dbReference>
<evidence type="ECO:0000313" key="5">
    <source>
        <dbReference type="EMBL" id="MCG2623021.1"/>
    </source>
</evidence>
<dbReference type="InterPro" id="IPR017871">
    <property type="entry name" value="ABC_transporter-like_CS"/>
</dbReference>
<dbReference type="GO" id="GO:0005524">
    <property type="term" value="F:ATP binding"/>
    <property type="evidence" value="ECO:0007669"/>
    <property type="project" value="UniProtKB-KW"/>
</dbReference>
<name>A0ABS9L8M0_9MICC</name>
<dbReference type="Pfam" id="PF08402">
    <property type="entry name" value="TOBE_2"/>
    <property type="match status" value="1"/>
</dbReference>
<dbReference type="InterPro" id="IPR008995">
    <property type="entry name" value="Mo/tungstate-bd_C_term_dom"/>
</dbReference>
<keyword evidence="2" id="KW-0547">Nucleotide-binding</keyword>
<keyword evidence="3 5" id="KW-0067">ATP-binding</keyword>
<reference evidence="5" key="1">
    <citation type="submission" date="2022-01" db="EMBL/GenBank/DDBJ databases">
        <authorList>
            <person name="Jo J.-H."/>
            <person name="Im W.-T."/>
        </authorList>
    </citation>
    <scope>NUCLEOTIDE SEQUENCE</scope>
    <source>
        <strain evidence="5">I2-34</strain>
    </source>
</reference>
<dbReference type="Gene3D" id="2.40.50.100">
    <property type="match status" value="1"/>
</dbReference>
<dbReference type="InterPro" id="IPR027417">
    <property type="entry name" value="P-loop_NTPase"/>
</dbReference>
<feature type="domain" description="ABC transporter" evidence="4">
    <location>
        <begin position="20"/>
        <end position="250"/>
    </location>
</feature>
<dbReference type="SUPFAM" id="SSF52540">
    <property type="entry name" value="P-loop containing nucleoside triphosphate hydrolases"/>
    <property type="match status" value="1"/>
</dbReference>
<gene>
    <name evidence="5" type="ORF">LVY72_14050</name>
</gene>
<organism evidence="5 6">
    <name type="scientific">Arthrobacter hankyongi</name>
    <dbReference type="NCBI Taxonomy" id="2904801"/>
    <lineage>
        <taxon>Bacteria</taxon>
        <taxon>Bacillati</taxon>
        <taxon>Actinomycetota</taxon>
        <taxon>Actinomycetes</taxon>
        <taxon>Micrococcales</taxon>
        <taxon>Micrococcaceae</taxon>
        <taxon>Arthrobacter</taxon>
    </lineage>
</organism>
<dbReference type="InterPro" id="IPR013611">
    <property type="entry name" value="Transp-assoc_OB_typ2"/>
</dbReference>
<dbReference type="PROSITE" id="PS00211">
    <property type="entry name" value="ABC_TRANSPORTER_1"/>
    <property type="match status" value="1"/>
</dbReference>
<accession>A0ABS9L8M0</accession>
<protein>
    <submittedName>
        <fullName evidence="5">ABC transporter ATP-binding protein</fullName>
    </submittedName>
</protein>
<evidence type="ECO:0000256" key="3">
    <source>
        <dbReference type="ARBA" id="ARBA00022840"/>
    </source>
</evidence>
<comment type="caution">
    <text evidence="5">The sequence shown here is derived from an EMBL/GenBank/DDBJ whole genome shotgun (WGS) entry which is preliminary data.</text>
</comment>
<sequence>MAQVMAERAATSRRPAGASIRIRNARKSYGTTTVLEHLDLDIEAGEFVTLLGPSGSGKSTLLNAIAGLENLTGGTIEVDGRDLTHVPAHRRGFGMVFQSYALFPHLTVAENVGYPLRIRHLNTRNRRARVEKYLQLVALDHVADRLPSQLSGGQQQRVSLARAMVFEPRVLLMDEPLGALDRNLRQALQFEIRKLQLEAGSTVIYVTHDHDEALSMSDKVALLNGGRIVQVAAPPELYRNPRNAYVAAAFGETSLLECTVLPGAGWLEAKLAHGGQALRLPATPDHTCTDGDGFLAVRPEMAAVTGPDDPHRHLLGSLTAVAFMGGIWRCEVRIGDETLIATAPSGRALGYRPGQEIGLTLDLDSLRLVAA</sequence>
<evidence type="ECO:0000256" key="2">
    <source>
        <dbReference type="ARBA" id="ARBA00022741"/>
    </source>
</evidence>
<evidence type="ECO:0000259" key="4">
    <source>
        <dbReference type="PROSITE" id="PS50893"/>
    </source>
</evidence>
<proteinExistence type="predicted"/>
<dbReference type="RefSeq" id="WP_237821913.1">
    <property type="nucleotide sequence ID" value="NZ_JAKLTQ010000010.1"/>
</dbReference>
<dbReference type="InterPro" id="IPR003593">
    <property type="entry name" value="AAA+_ATPase"/>
</dbReference>
<dbReference type="Gene3D" id="3.40.50.300">
    <property type="entry name" value="P-loop containing nucleotide triphosphate hydrolases"/>
    <property type="match status" value="1"/>
</dbReference>
<dbReference type="Proteomes" id="UP001165368">
    <property type="component" value="Unassembled WGS sequence"/>
</dbReference>
<evidence type="ECO:0000256" key="1">
    <source>
        <dbReference type="ARBA" id="ARBA00022448"/>
    </source>
</evidence>
<dbReference type="SMART" id="SM00382">
    <property type="entry name" value="AAA"/>
    <property type="match status" value="1"/>
</dbReference>
<dbReference type="InterPro" id="IPR050093">
    <property type="entry name" value="ABC_SmlMolc_Importer"/>
</dbReference>
<dbReference type="PANTHER" id="PTHR42781">
    <property type="entry name" value="SPERMIDINE/PUTRESCINE IMPORT ATP-BINDING PROTEIN POTA"/>
    <property type="match status" value="1"/>
</dbReference>
<dbReference type="EMBL" id="JAKLTQ010000010">
    <property type="protein sequence ID" value="MCG2623021.1"/>
    <property type="molecule type" value="Genomic_DNA"/>
</dbReference>
<keyword evidence="6" id="KW-1185">Reference proteome</keyword>
<keyword evidence="1" id="KW-0813">Transport</keyword>
<dbReference type="PANTHER" id="PTHR42781:SF4">
    <property type="entry name" value="SPERMIDINE_PUTRESCINE IMPORT ATP-BINDING PROTEIN POTA"/>
    <property type="match status" value="1"/>
</dbReference>
<evidence type="ECO:0000313" key="6">
    <source>
        <dbReference type="Proteomes" id="UP001165368"/>
    </source>
</evidence>
<dbReference type="InterPro" id="IPR003439">
    <property type="entry name" value="ABC_transporter-like_ATP-bd"/>
</dbReference>